<protein>
    <recommendedName>
        <fullName evidence="3">Zinc ribbon domain-containing protein</fullName>
    </recommendedName>
</protein>
<accession>A0ABW7F1D3</accession>
<comment type="caution">
    <text evidence="1">The sequence shown here is derived from an EMBL/GenBank/DDBJ whole genome shotgun (WGS) entry which is preliminary data.</text>
</comment>
<sequence length="104" mass="11481">MLTEDEWEQVAPSLANAVTQIKAYREMHQCSLAEASTKGFGQEALTAYERITGFKEANPNALFHHRVSIYGPPCRECGKPLRTPQARYCAMCSTERAVEGSSVG</sequence>
<reference evidence="1 2" key="1">
    <citation type="submission" date="2024-08" db="EMBL/GenBank/DDBJ databases">
        <authorList>
            <person name="Lu H."/>
        </authorList>
    </citation>
    <scope>NUCLEOTIDE SEQUENCE [LARGE SCALE GENOMIC DNA]</scope>
    <source>
        <strain evidence="1 2">LYH14W</strain>
    </source>
</reference>
<dbReference type="Proteomes" id="UP001606210">
    <property type="component" value="Unassembled WGS sequence"/>
</dbReference>
<keyword evidence="2" id="KW-1185">Reference proteome</keyword>
<name>A0ABW7F1D3_9BURK</name>
<dbReference type="EMBL" id="JBIGHV010000004">
    <property type="protein sequence ID" value="MFG6430442.1"/>
    <property type="molecule type" value="Genomic_DNA"/>
</dbReference>
<organism evidence="1 2">
    <name type="scientific">Pelomonas parva</name>
    <dbReference type="NCBI Taxonomy" id="3299032"/>
    <lineage>
        <taxon>Bacteria</taxon>
        <taxon>Pseudomonadati</taxon>
        <taxon>Pseudomonadota</taxon>
        <taxon>Betaproteobacteria</taxon>
        <taxon>Burkholderiales</taxon>
        <taxon>Sphaerotilaceae</taxon>
        <taxon>Roseateles</taxon>
    </lineage>
</organism>
<evidence type="ECO:0008006" key="3">
    <source>
        <dbReference type="Google" id="ProtNLM"/>
    </source>
</evidence>
<gene>
    <name evidence="1" type="ORF">ACG00Y_10980</name>
</gene>
<evidence type="ECO:0000313" key="1">
    <source>
        <dbReference type="EMBL" id="MFG6430442.1"/>
    </source>
</evidence>
<dbReference type="RefSeq" id="WP_394478712.1">
    <property type="nucleotide sequence ID" value="NZ_JBIGHV010000004.1"/>
</dbReference>
<proteinExistence type="predicted"/>
<evidence type="ECO:0000313" key="2">
    <source>
        <dbReference type="Proteomes" id="UP001606210"/>
    </source>
</evidence>